<sequence>MSMHVTSVGALRDPICRYPGSTLPVRGPCAELTPPYVAFLGGSETFGRFIEAPFVARVAHQLGQSCVNLGSINAGLDAMLNDAGVMRIAAGAGLSVVQLPPVQDLSNLYYRVHPRRNDRFLAPTARLTALYPKVDFTEFHFTRHLVTTLHQTGPGHFALLRDELRAVWLARMTQLLQALGERAFLLWLQYDALPPQAGDLPGPDPLAVTDAMVERLKPLARGVVEVPVTLAGHVPGETGKMVFGPLQAPAAGHMPGPAMHQRIATRLSAAITALH</sequence>
<dbReference type="AlphaFoldDB" id="A0A4R5ERB5"/>
<dbReference type="Pfam" id="PF20078">
    <property type="entry name" value="DUF6473"/>
    <property type="match status" value="1"/>
</dbReference>
<protein>
    <recommendedName>
        <fullName evidence="1">DUF6473 domain-containing protein</fullName>
    </recommendedName>
</protein>
<reference evidence="2 3" key="1">
    <citation type="submission" date="2019-03" db="EMBL/GenBank/DDBJ databases">
        <authorList>
            <person name="Zhang S."/>
        </authorList>
    </citation>
    <scope>NUCLEOTIDE SEQUENCE [LARGE SCALE GENOMIC DNA]</scope>
    <source>
        <strain evidence="2 3">S4J41</strain>
    </source>
</reference>
<dbReference type="InterPro" id="IPR045524">
    <property type="entry name" value="DUF6473"/>
</dbReference>
<accession>A0A4R5ERB5</accession>
<proteinExistence type="predicted"/>
<evidence type="ECO:0000313" key="3">
    <source>
        <dbReference type="Proteomes" id="UP000294662"/>
    </source>
</evidence>
<comment type="caution">
    <text evidence="2">The sequence shown here is derived from an EMBL/GenBank/DDBJ whole genome shotgun (WGS) entry which is preliminary data.</text>
</comment>
<keyword evidence="3" id="KW-1185">Reference proteome</keyword>
<feature type="domain" description="DUF6473" evidence="1">
    <location>
        <begin position="1"/>
        <end position="273"/>
    </location>
</feature>
<evidence type="ECO:0000313" key="2">
    <source>
        <dbReference type="EMBL" id="TDE37371.1"/>
    </source>
</evidence>
<gene>
    <name evidence="2" type="ORF">E1B25_11600</name>
</gene>
<dbReference type="EMBL" id="SMFP01000007">
    <property type="protein sequence ID" value="TDE37371.1"/>
    <property type="molecule type" value="Genomic_DNA"/>
</dbReference>
<dbReference type="OrthoDB" id="7838347at2"/>
<dbReference type="Proteomes" id="UP000294662">
    <property type="component" value="Unassembled WGS sequence"/>
</dbReference>
<name>A0A4R5ERB5_9RHOB</name>
<dbReference type="RefSeq" id="WP_132829437.1">
    <property type="nucleotide sequence ID" value="NZ_SMFP01000007.1"/>
</dbReference>
<evidence type="ECO:0000259" key="1">
    <source>
        <dbReference type="Pfam" id="PF20078"/>
    </source>
</evidence>
<organism evidence="2 3">
    <name type="scientific">Antarcticimicrobium sediminis</name>
    <dbReference type="NCBI Taxonomy" id="2546227"/>
    <lineage>
        <taxon>Bacteria</taxon>
        <taxon>Pseudomonadati</taxon>
        <taxon>Pseudomonadota</taxon>
        <taxon>Alphaproteobacteria</taxon>
        <taxon>Rhodobacterales</taxon>
        <taxon>Paracoccaceae</taxon>
        <taxon>Antarcticimicrobium</taxon>
    </lineage>
</organism>